<evidence type="ECO:0000256" key="8">
    <source>
        <dbReference type="RuleBase" id="RU003471"/>
    </source>
</evidence>
<keyword evidence="12" id="KW-1185">Reference proteome</keyword>
<dbReference type="OrthoDB" id="4567948at2"/>
<comment type="caution">
    <text evidence="11">The sequence shown here is derived from an EMBL/GenBank/DDBJ whole genome shotgun (WGS) entry which is preliminary data.</text>
</comment>
<proteinExistence type="inferred from homology"/>
<keyword evidence="11" id="KW-0378">Hydrolase</keyword>
<organism evidence="11 12">
    <name type="scientific">Streptomyces bungoensis</name>
    <dbReference type="NCBI Taxonomy" id="285568"/>
    <lineage>
        <taxon>Bacteria</taxon>
        <taxon>Bacillati</taxon>
        <taxon>Actinomycetota</taxon>
        <taxon>Actinomycetes</taxon>
        <taxon>Kitasatosporales</taxon>
        <taxon>Streptomycetaceae</taxon>
        <taxon>Streptomyces</taxon>
    </lineage>
</organism>
<name>A0A101TDC6_9ACTN</name>
<dbReference type="SUPFAM" id="SSF55399">
    <property type="entry name" value="Subtilisin inhibitor"/>
    <property type="match status" value="1"/>
</dbReference>
<dbReference type="EMBL" id="LMWX01000002">
    <property type="protein sequence ID" value="KUN90234.1"/>
    <property type="molecule type" value="Genomic_DNA"/>
</dbReference>
<keyword evidence="4" id="KW-0964">Secreted</keyword>
<dbReference type="GO" id="GO:0005576">
    <property type="term" value="C:extracellular region"/>
    <property type="evidence" value="ECO:0007669"/>
    <property type="project" value="UniProtKB-SubCell"/>
</dbReference>
<accession>A0A101TDC6</accession>
<gene>
    <name evidence="11" type="ORF">AQJ66_01165</name>
</gene>
<dbReference type="RefSeq" id="WP_061915002.1">
    <property type="nucleotide sequence ID" value="NZ_JBEYBH010000003.1"/>
</dbReference>
<dbReference type="AlphaFoldDB" id="A0A101TDC6"/>
<dbReference type="STRING" id="285568.AQJ66_01165"/>
<keyword evidence="7" id="KW-1015">Disulfide bond</keyword>
<comment type="similarity">
    <text evidence="2 8">Belongs to the protease inhibitor I16 (SSI) family.</text>
</comment>
<keyword evidence="9" id="KW-0732">Signal</keyword>
<protein>
    <submittedName>
        <fullName evidence="11">Serine protease</fullName>
    </submittedName>
</protein>
<comment type="subcellular location">
    <subcellularLocation>
        <location evidence="1">Secreted</location>
    </subcellularLocation>
</comment>
<dbReference type="GO" id="GO:0004867">
    <property type="term" value="F:serine-type endopeptidase inhibitor activity"/>
    <property type="evidence" value="ECO:0007669"/>
    <property type="project" value="UniProtKB-KW"/>
</dbReference>
<keyword evidence="11" id="KW-0645">Protease</keyword>
<keyword evidence="6 8" id="KW-0722">Serine protease inhibitor</keyword>
<dbReference type="PRINTS" id="PR00294">
    <property type="entry name" value="SSBTLNINHBTR"/>
</dbReference>
<dbReference type="InterPro" id="IPR000691">
    <property type="entry name" value="Prot_inh_I16_SSI"/>
</dbReference>
<evidence type="ECO:0000256" key="1">
    <source>
        <dbReference type="ARBA" id="ARBA00004613"/>
    </source>
</evidence>
<evidence type="ECO:0000256" key="4">
    <source>
        <dbReference type="ARBA" id="ARBA00022525"/>
    </source>
</evidence>
<dbReference type="InterPro" id="IPR036819">
    <property type="entry name" value="Subtilisin_inhibitor-like_sf"/>
</dbReference>
<evidence type="ECO:0000256" key="6">
    <source>
        <dbReference type="ARBA" id="ARBA00022900"/>
    </source>
</evidence>
<dbReference type="GO" id="GO:0008233">
    <property type="term" value="F:peptidase activity"/>
    <property type="evidence" value="ECO:0007669"/>
    <property type="project" value="UniProtKB-KW"/>
</dbReference>
<feature type="chain" id="PRO_5007107173" evidence="9">
    <location>
        <begin position="29"/>
        <end position="138"/>
    </location>
</feature>
<sequence>MTYLTRATAAAGVLLAWAGLLAAGPAQAAPRDLPPSNWVFLSVTRGDPHTGAVRGALLQCDPPVGDARAASACSQLAAVDGDIARMPQTKNVFCPMIYAPVTVQARGLWNGRPVDYRETFSSACVMNARTGSVFALAG</sequence>
<evidence type="ECO:0000256" key="5">
    <source>
        <dbReference type="ARBA" id="ARBA00022690"/>
    </source>
</evidence>
<dbReference type="Proteomes" id="UP000053024">
    <property type="component" value="Unassembled WGS sequence"/>
</dbReference>
<evidence type="ECO:0000256" key="7">
    <source>
        <dbReference type="ARBA" id="ARBA00023157"/>
    </source>
</evidence>
<dbReference type="Pfam" id="PF00720">
    <property type="entry name" value="SSI"/>
    <property type="match status" value="1"/>
</dbReference>
<dbReference type="GO" id="GO:0006508">
    <property type="term" value="P:proteolysis"/>
    <property type="evidence" value="ECO:0007669"/>
    <property type="project" value="UniProtKB-KW"/>
</dbReference>
<evidence type="ECO:0000313" key="11">
    <source>
        <dbReference type="EMBL" id="KUN90234.1"/>
    </source>
</evidence>
<feature type="domain" description="Subtilisin inhibitor" evidence="10">
    <location>
        <begin position="39"/>
        <end position="121"/>
    </location>
</feature>
<evidence type="ECO:0000256" key="2">
    <source>
        <dbReference type="ARBA" id="ARBA00010472"/>
    </source>
</evidence>
<evidence type="ECO:0000256" key="9">
    <source>
        <dbReference type="SAM" id="SignalP"/>
    </source>
</evidence>
<feature type="signal peptide" evidence="9">
    <location>
        <begin position="1"/>
        <end position="28"/>
    </location>
</feature>
<reference evidence="11 12" key="1">
    <citation type="submission" date="2015-10" db="EMBL/GenBank/DDBJ databases">
        <title>Draft genome sequence of Streptomyces bungoensis DSM 41781, type strain for the species Streptomyces bungoensis.</title>
        <authorList>
            <person name="Ruckert C."/>
            <person name="Winkler A."/>
            <person name="Kalinowski J."/>
            <person name="Kampfer P."/>
            <person name="Glaeser S."/>
        </authorList>
    </citation>
    <scope>NUCLEOTIDE SEQUENCE [LARGE SCALE GENOMIC DNA]</scope>
    <source>
        <strain evidence="11 12">DSM 41781</strain>
    </source>
</reference>
<evidence type="ECO:0000259" key="10">
    <source>
        <dbReference type="Pfam" id="PF00720"/>
    </source>
</evidence>
<comment type="subunit">
    <text evidence="3">Homodimer.</text>
</comment>
<evidence type="ECO:0000256" key="3">
    <source>
        <dbReference type="ARBA" id="ARBA00011738"/>
    </source>
</evidence>
<dbReference type="InterPro" id="IPR023549">
    <property type="entry name" value="Subtilisin_inhibitor"/>
</dbReference>
<keyword evidence="5 8" id="KW-0646">Protease inhibitor</keyword>
<evidence type="ECO:0000313" key="12">
    <source>
        <dbReference type="Proteomes" id="UP000053024"/>
    </source>
</evidence>
<dbReference type="Gene3D" id="3.30.350.10">
    <property type="entry name" value="Subtilisin inhibitor-like"/>
    <property type="match status" value="1"/>
</dbReference>